<evidence type="ECO:0000313" key="1">
    <source>
        <dbReference type="EMBL" id="AHJ64319.1"/>
    </source>
</evidence>
<sequence length="212" mass="22897">MKTIIRASLLQGLVLWAPVAGLSFTASLVPVAAQAAGPSAQIERLNQALLGIMKQGSAVPFPQRYQILAPVVQQVLDLPLLLKNSVGLKWNSLTPEQQSQLLDVFTRFTVARYVSEFSSFDGQSFRVSPNPVASGSDQVVQSQIVSDGTANRIDYLMRNDGGQWKVVDVLLDGSISQVAVTRSDFRTLLAAGPDNLLDKLRQKISDLSGGTM</sequence>
<dbReference type="InterPro" id="IPR017842">
    <property type="entry name" value="Hopanoid_biosyn-assoc_HpnM"/>
</dbReference>
<dbReference type="EMBL" id="CP003181">
    <property type="protein sequence ID" value="AHJ64319.1"/>
    <property type="molecule type" value="Genomic_DNA"/>
</dbReference>
<evidence type="ECO:0000313" key="2">
    <source>
        <dbReference type="Proteomes" id="UP000019438"/>
    </source>
</evidence>
<dbReference type="Pfam" id="PF05494">
    <property type="entry name" value="MlaC"/>
    <property type="match status" value="1"/>
</dbReference>
<dbReference type="RefSeq" id="WP_025287678.1">
    <property type="nucleotide sequence ID" value="NZ_CP003181.2"/>
</dbReference>
<dbReference type="InterPro" id="IPR042245">
    <property type="entry name" value="Tgt2/MlaC_sf"/>
</dbReference>
<dbReference type="PANTHER" id="PTHR36573:SF1">
    <property type="entry name" value="INTERMEMBRANE PHOSPHOLIPID TRANSPORT SYSTEM BINDING PROTEIN MLAC"/>
    <property type="match status" value="1"/>
</dbReference>
<dbReference type="PANTHER" id="PTHR36573">
    <property type="entry name" value="INTERMEMBRANE PHOSPHOLIPID TRANSPORT SYSTEM BINDING PROTEIN MLAC"/>
    <property type="match status" value="1"/>
</dbReference>
<dbReference type="Gene3D" id="3.10.450.710">
    <property type="entry name" value="Tgt2/MlaC"/>
    <property type="match status" value="1"/>
</dbReference>
<organism evidence="1 2">
    <name type="scientific">Granulibacter bethesdensis</name>
    <dbReference type="NCBI Taxonomy" id="364410"/>
    <lineage>
        <taxon>Bacteria</taxon>
        <taxon>Pseudomonadati</taxon>
        <taxon>Pseudomonadota</taxon>
        <taxon>Alphaproteobacteria</taxon>
        <taxon>Acetobacterales</taxon>
        <taxon>Acetobacteraceae</taxon>
        <taxon>Granulibacter</taxon>
    </lineage>
</organism>
<dbReference type="Proteomes" id="UP000019438">
    <property type="component" value="Chromosome"/>
</dbReference>
<dbReference type="KEGG" id="gbc:GbCGDNIH3_2403"/>
<dbReference type="NCBIfam" id="TIGR03481">
    <property type="entry name" value="HpnM"/>
    <property type="match status" value="1"/>
</dbReference>
<name>A0AAN0VGU6_9PROT</name>
<dbReference type="InterPro" id="IPR008869">
    <property type="entry name" value="MlaC/ttg2D"/>
</dbReference>
<gene>
    <name evidence="1" type="ORF">GbCGDNIH3_2403</name>
</gene>
<accession>A0AAN0VGU6</accession>
<proteinExistence type="predicted"/>
<dbReference type="AlphaFoldDB" id="A0AAN0VGU6"/>
<protein>
    <submittedName>
        <fullName evidence="1">Toluene transport system Ttg2D protein</fullName>
    </submittedName>
</protein>
<reference evidence="2" key="1">
    <citation type="submission" date="2012-06" db="EMBL/GenBank/DDBJ databases">
        <title>Genome analysis of multiple Granulibacter bethesdensis isolates demonstrates substantial genome diversity.</title>
        <authorList>
            <person name="Greenberg D.E."/>
            <person name="Porcella S.F."/>
            <person name="Zarember K."/>
            <person name="Zelazny A.M."/>
            <person name="Bruno D."/>
            <person name="Martens C."/>
            <person name="Barbian K.D."/>
            <person name="Jaske E."/>
            <person name="Holland S.M."/>
        </authorList>
    </citation>
    <scope>NUCLEOTIDE SEQUENCE [LARGE SCALE GENOMIC DNA]</scope>
    <source>
        <strain evidence="2">CGDNIH3</strain>
    </source>
</reference>